<protein>
    <recommendedName>
        <fullName evidence="3">RUN domain-containing protein 3B</fullName>
    </recommendedName>
</protein>
<organism evidence="6 7">
    <name type="scientific">Betta splendens</name>
    <name type="common">Siamese fighting fish</name>
    <dbReference type="NCBI Taxonomy" id="158456"/>
    <lineage>
        <taxon>Eukaryota</taxon>
        <taxon>Metazoa</taxon>
        <taxon>Chordata</taxon>
        <taxon>Craniata</taxon>
        <taxon>Vertebrata</taxon>
        <taxon>Euteleostomi</taxon>
        <taxon>Actinopterygii</taxon>
        <taxon>Neopterygii</taxon>
        <taxon>Teleostei</taxon>
        <taxon>Neoteleostei</taxon>
        <taxon>Acanthomorphata</taxon>
        <taxon>Anabantaria</taxon>
        <taxon>Anabantiformes</taxon>
        <taxon>Anabantoidei</taxon>
        <taxon>Osphronemidae</taxon>
        <taxon>Betta</taxon>
    </lineage>
</organism>
<evidence type="ECO:0000259" key="5">
    <source>
        <dbReference type="PROSITE" id="PS50826"/>
    </source>
</evidence>
<dbReference type="GeneID" id="114843346"/>
<dbReference type="Proteomes" id="UP000515150">
    <property type="component" value="Chromosome 16"/>
</dbReference>
<dbReference type="CTD" id="154661"/>
<dbReference type="Pfam" id="PF02759">
    <property type="entry name" value="RUN"/>
    <property type="match status" value="1"/>
</dbReference>
<dbReference type="InterPro" id="IPR047340">
    <property type="entry name" value="RUNDC3A_B"/>
</dbReference>
<dbReference type="PANTHER" id="PTHR46251">
    <property type="entry name" value="RUN DOMAIN-CONTAINING 3 PROTEIN RUNDC3"/>
    <property type="match status" value="1"/>
</dbReference>
<evidence type="ECO:0000313" key="6">
    <source>
        <dbReference type="Proteomes" id="UP000515150"/>
    </source>
</evidence>
<evidence type="ECO:0000313" key="7">
    <source>
        <dbReference type="RefSeq" id="XP_028985657.1"/>
    </source>
</evidence>
<name>A0A6P7KSU3_BETSP</name>
<feature type="domain" description="RUN" evidence="5">
    <location>
        <begin position="48"/>
        <end position="180"/>
    </location>
</feature>
<evidence type="ECO:0000256" key="3">
    <source>
        <dbReference type="ARBA" id="ARBA00034857"/>
    </source>
</evidence>
<evidence type="ECO:0000256" key="2">
    <source>
        <dbReference type="ARBA" id="ARBA00034727"/>
    </source>
</evidence>
<dbReference type="InterPro" id="IPR047339">
    <property type="entry name" value="RUN_RUNDC3B"/>
</dbReference>
<dbReference type="PROSITE" id="PS50826">
    <property type="entry name" value="RUN"/>
    <property type="match status" value="1"/>
</dbReference>
<dbReference type="InParanoid" id="A0A6P7KSU3"/>
<keyword evidence="6" id="KW-1185">Reference proteome</keyword>
<dbReference type="InterPro" id="IPR004012">
    <property type="entry name" value="Run_dom"/>
</dbReference>
<accession>A0A6P7KSU3</accession>
<dbReference type="InterPro" id="IPR037213">
    <property type="entry name" value="Run_dom_sf"/>
</dbReference>
<dbReference type="PANTHER" id="PTHR46251:SF1">
    <property type="entry name" value="RUN DOMAIN-CONTAINING PROTEIN 3B"/>
    <property type="match status" value="1"/>
</dbReference>
<dbReference type="SMART" id="SM00593">
    <property type="entry name" value="RUN"/>
    <property type="match status" value="1"/>
</dbReference>
<dbReference type="Gene3D" id="1.20.58.900">
    <property type="match status" value="1"/>
</dbReference>
<dbReference type="RefSeq" id="XP_028985657.1">
    <property type="nucleotide sequence ID" value="XM_029129824.3"/>
</dbReference>
<evidence type="ECO:0000256" key="1">
    <source>
        <dbReference type="ARBA" id="ARBA00023054"/>
    </source>
</evidence>
<gene>
    <name evidence="7" type="primary">rundc3b</name>
</gene>
<dbReference type="FunCoup" id="A0A6P7KSU3">
    <property type="interactions" value="380"/>
</dbReference>
<sequence length="442" mass="48930">MASLGAGLHLGRKRGASRGAAVERRNLLTVCRFSVKTLLDRSCFETIDDSSPELINFVSILEHILSHRLKGQTTWFGYESPRSFWDYIKAACSKVPHNCIRSIESMENVRSSRAKGRAWIRVVLMEKRLSEYISSALRDFKATRGFYDDGAIMLGEEAGLLSDTLIGLNTIDFSFCLKGEGVDGSFPAVIDYTPYLKFTQNADSISSDEDEMRTLGSSGSESGTPDKAATAASIFTEQSNLVAKCKRFEHKYRLALEQKGYLEELVRLREAQLSEAVSHTKALQQSLADAHLSHRLEKEQLEYIILELQDNLTVLKNNDLQSRQELTAHLTNQWPSPDVLDANAVALDTLLYRKSTGQWDEKSFHSLEQLSADVSFSQTLSLEARSSGTQWHPQGKEETPSLKGLCGSLTSVASYKSLASLKSSECLPSPATELSSPGITPS</sequence>
<proteinExistence type="inferred from homology"/>
<dbReference type="SUPFAM" id="SSF140741">
    <property type="entry name" value="RUN domain-like"/>
    <property type="match status" value="1"/>
</dbReference>
<comment type="similarity">
    <text evidence="2">Belongs to the RUNDC3 family.</text>
</comment>
<evidence type="ECO:0000256" key="4">
    <source>
        <dbReference type="SAM" id="MobiDB-lite"/>
    </source>
</evidence>
<dbReference type="CDD" id="cd17700">
    <property type="entry name" value="RUN_RUNDC3B"/>
    <property type="match status" value="1"/>
</dbReference>
<reference evidence="7" key="1">
    <citation type="submission" date="2025-08" db="UniProtKB">
        <authorList>
            <consortium name="RefSeq"/>
        </authorList>
    </citation>
    <scope>IDENTIFICATION</scope>
</reference>
<keyword evidence="1" id="KW-0175">Coiled coil</keyword>
<feature type="region of interest" description="Disordered" evidence="4">
    <location>
        <begin position="207"/>
        <end position="226"/>
    </location>
</feature>
<dbReference type="AlphaFoldDB" id="A0A6P7KSU3"/>
<dbReference type="KEGG" id="bspl:114843346"/>
<dbReference type="OrthoDB" id="10029904at2759"/>